<dbReference type="Pfam" id="PF16622">
    <property type="entry name" value="zf-C2H2_11"/>
    <property type="match status" value="1"/>
</dbReference>
<accession>A0A2G9SDY9</accession>
<proteinExistence type="inferred from homology"/>
<evidence type="ECO:0000256" key="12">
    <source>
        <dbReference type="SAM" id="MobiDB-lite"/>
    </source>
</evidence>
<gene>
    <name evidence="14" type="ORF">AB205_0105530</name>
</gene>
<sequence length="598" mass="66497">MSCNLGSHKSDPMSQQCELSLTTESTVEPGDPPLLQQPVQTSKSGILQIIECFRSVYPRTNQPEYAVQLEPIQTNQNAVFQTVKPISEVNLDVMITSDSTDIQKEHTASAASSALTSESVAVVSASCESVKKDTASNFLSAEPSDTAQNDNKNVKRASNSNPFSCRICKKDFNCRRSVRRHIKKVHKKKIEDIKKFIEMQRNTPLSSTKGHVNLIYTGASKSCHICQKSFATKANTRRHIDEVHRGMRRDYATQEINTKPGKNVTPEAVTPKKLLKAVSRTQKLPAKSEVNLTSCTCPFCNRRYTSQFLLKKHVKIVHKTASHGTNVKSDKGQNHISTSDSKIKTEDSNMIDSLSNPVKSSPKGESKGHNHAQEKKSTAVLKGKAKSDGDSPKPSSSPSDDKKKHKKPKLSAGFDFKQLYCKLCKRQFTSKQNLEKHIELHTDGNCIFVKFYRCPLCSYETRRKRDVLRHITVVHKKSQRALIKITAGLEGRAIKKPIETILDKVSKRGPQKDKVKKTGSKQDGASSSSTKKSEGVDAGIEVKLTKNFSLLKCNMCGKAFAKKKDLDHHKKNHKASSNNSPVDIKFKGRNTRSKIPAS</sequence>
<evidence type="ECO:0000259" key="13">
    <source>
        <dbReference type="PROSITE" id="PS50157"/>
    </source>
</evidence>
<keyword evidence="10" id="KW-0539">Nucleus</keyword>
<feature type="compositionally biased region" description="Polar residues" evidence="12">
    <location>
        <begin position="521"/>
        <end position="530"/>
    </location>
</feature>
<feature type="compositionally biased region" description="Polar residues" evidence="12">
    <location>
        <begin position="1"/>
        <end position="26"/>
    </location>
</feature>
<evidence type="ECO:0000256" key="3">
    <source>
        <dbReference type="ARBA" id="ARBA00022723"/>
    </source>
</evidence>
<evidence type="ECO:0000256" key="9">
    <source>
        <dbReference type="ARBA" id="ARBA00023163"/>
    </source>
</evidence>
<feature type="compositionally biased region" description="Basic and acidic residues" evidence="12">
    <location>
        <begin position="362"/>
        <end position="377"/>
    </location>
</feature>
<dbReference type="PROSITE" id="PS50157">
    <property type="entry name" value="ZINC_FINGER_C2H2_2"/>
    <property type="match status" value="4"/>
</dbReference>
<feature type="region of interest" description="Disordered" evidence="12">
    <location>
        <begin position="505"/>
        <end position="532"/>
    </location>
</feature>
<evidence type="ECO:0000256" key="7">
    <source>
        <dbReference type="ARBA" id="ARBA00023015"/>
    </source>
</evidence>
<dbReference type="SMART" id="SM00355">
    <property type="entry name" value="ZnF_C2H2"/>
    <property type="match status" value="6"/>
</dbReference>
<organism evidence="14 15">
    <name type="scientific">Aquarana catesbeiana</name>
    <name type="common">American bullfrog</name>
    <name type="synonym">Rana catesbeiana</name>
    <dbReference type="NCBI Taxonomy" id="8400"/>
    <lineage>
        <taxon>Eukaryota</taxon>
        <taxon>Metazoa</taxon>
        <taxon>Chordata</taxon>
        <taxon>Craniata</taxon>
        <taxon>Vertebrata</taxon>
        <taxon>Euteleostomi</taxon>
        <taxon>Amphibia</taxon>
        <taxon>Batrachia</taxon>
        <taxon>Anura</taxon>
        <taxon>Neobatrachia</taxon>
        <taxon>Ranoidea</taxon>
        <taxon>Ranidae</taxon>
        <taxon>Aquarana</taxon>
    </lineage>
</organism>
<keyword evidence="8" id="KW-0238">DNA-binding</keyword>
<keyword evidence="9" id="KW-0804">Transcription</keyword>
<evidence type="ECO:0000256" key="8">
    <source>
        <dbReference type="ARBA" id="ARBA00023125"/>
    </source>
</evidence>
<dbReference type="InterPro" id="IPR039149">
    <property type="entry name" value="ZNF800"/>
</dbReference>
<evidence type="ECO:0000256" key="6">
    <source>
        <dbReference type="ARBA" id="ARBA00022833"/>
    </source>
</evidence>
<dbReference type="InterPro" id="IPR041697">
    <property type="entry name" value="Znf-C2H2_11"/>
</dbReference>
<keyword evidence="3" id="KW-0479">Metal-binding</keyword>
<dbReference type="Pfam" id="PF16624">
    <property type="entry name" value="zf-C2H2_assoc2"/>
    <property type="match status" value="1"/>
</dbReference>
<evidence type="ECO:0000256" key="4">
    <source>
        <dbReference type="ARBA" id="ARBA00022737"/>
    </source>
</evidence>
<dbReference type="Pfam" id="PF13909">
    <property type="entry name" value="zf-H2C2_5"/>
    <property type="match status" value="1"/>
</dbReference>
<dbReference type="Pfam" id="PF00096">
    <property type="entry name" value="zf-C2H2"/>
    <property type="match status" value="2"/>
</dbReference>
<dbReference type="AlphaFoldDB" id="A0A2G9SDY9"/>
<dbReference type="PROSITE" id="PS00028">
    <property type="entry name" value="ZINC_FINGER_C2H2_1"/>
    <property type="match status" value="5"/>
</dbReference>
<dbReference type="InterPro" id="IPR036236">
    <property type="entry name" value="Znf_C2H2_sf"/>
</dbReference>
<name>A0A2G9SDY9_AQUCT</name>
<keyword evidence="15" id="KW-1185">Reference proteome</keyword>
<evidence type="ECO:0000313" key="15">
    <source>
        <dbReference type="Proteomes" id="UP000228934"/>
    </source>
</evidence>
<evidence type="ECO:0000256" key="10">
    <source>
        <dbReference type="ARBA" id="ARBA00023242"/>
    </source>
</evidence>
<evidence type="ECO:0000256" key="1">
    <source>
        <dbReference type="ARBA" id="ARBA00004123"/>
    </source>
</evidence>
<feature type="domain" description="C2H2-type" evidence="13">
    <location>
        <begin position="419"/>
        <end position="442"/>
    </location>
</feature>
<keyword evidence="5 11" id="KW-0863">Zinc-finger</keyword>
<evidence type="ECO:0000256" key="2">
    <source>
        <dbReference type="ARBA" id="ARBA00006991"/>
    </source>
</evidence>
<feature type="region of interest" description="Disordered" evidence="12">
    <location>
        <begin position="324"/>
        <end position="408"/>
    </location>
</feature>
<keyword evidence="6" id="KW-0862">Zinc</keyword>
<comment type="similarity">
    <text evidence="2">Belongs to the krueppel C2H2-type zinc-finger protein family.</text>
</comment>
<dbReference type="GO" id="GO:0003677">
    <property type="term" value="F:DNA binding"/>
    <property type="evidence" value="ECO:0007669"/>
    <property type="project" value="UniProtKB-KW"/>
</dbReference>
<dbReference type="Gene3D" id="3.30.160.60">
    <property type="entry name" value="Classic Zinc Finger"/>
    <property type="match status" value="3"/>
</dbReference>
<dbReference type="Proteomes" id="UP000228934">
    <property type="component" value="Unassembled WGS sequence"/>
</dbReference>
<dbReference type="InterPro" id="IPR013087">
    <property type="entry name" value="Znf_C2H2_type"/>
</dbReference>
<feature type="domain" description="C2H2-type" evidence="13">
    <location>
        <begin position="221"/>
        <end position="249"/>
    </location>
</feature>
<dbReference type="GO" id="GO:0005634">
    <property type="term" value="C:nucleus"/>
    <property type="evidence" value="ECO:0007669"/>
    <property type="project" value="UniProtKB-SubCell"/>
</dbReference>
<dbReference type="SUPFAM" id="SSF57667">
    <property type="entry name" value="beta-beta-alpha zinc fingers"/>
    <property type="match status" value="3"/>
</dbReference>
<evidence type="ECO:0000256" key="5">
    <source>
        <dbReference type="ARBA" id="ARBA00022771"/>
    </source>
</evidence>
<feature type="domain" description="C2H2-type" evidence="13">
    <location>
        <begin position="163"/>
        <end position="191"/>
    </location>
</feature>
<dbReference type="GO" id="GO:0008270">
    <property type="term" value="F:zinc ion binding"/>
    <property type="evidence" value="ECO:0007669"/>
    <property type="project" value="UniProtKB-KW"/>
</dbReference>
<feature type="region of interest" description="Disordered" evidence="12">
    <location>
        <begin position="1"/>
        <end position="39"/>
    </location>
</feature>
<comment type="subcellular location">
    <subcellularLocation>
        <location evidence="1">Nucleus</location>
    </subcellularLocation>
</comment>
<dbReference type="PANTHER" id="PTHR21020:SF0">
    <property type="entry name" value="ZINC FINGER PROTEIN 800"/>
    <property type="match status" value="1"/>
</dbReference>
<dbReference type="Pfam" id="PF12874">
    <property type="entry name" value="zf-met"/>
    <property type="match status" value="1"/>
</dbReference>
<keyword evidence="4" id="KW-0677">Repeat</keyword>
<dbReference type="PANTHER" id="PTHR21020">
    <property type="entry name" value="ZINC FINGER PROTEIN 800"/>
    <property type="match status" value="1"/>
</dbReference>
<dbReference type="EMBL" id="KV924447">
    <property type="protein sequence ID" value="PIO38378.1"/>
    <property type="molecule type" value="Genomic_DNA"/>
</dbReference>
<feature type="region of interest" description="Disordered" evidence="12">
    <location>
        <begin position="563"/>
        <end position="598"/>
    </location>
</feature>
<dbReference type="OrthoDB" id="10066279at2759"/>
<feature type="domain" description="C2H2-type" evidence="13">
    <location>
        <begin position="551"/>
        <end position="578"/>
    </location>
</feature>
<protein>
    <recommendedName>
        <fullName evidence="13">C2H2-type domain-containing protein</fullName>
    </recommendedName>
</protein>
<evidence type="ECO:0000256" key="11">
    <source>
        <dbReference type="PROSITE-ProRule" id="PRU00042"/>
    </source>
</evidence>
<keyword evidence="7" id="KW-0805">Transcription regulation</keyword>
<feature type="compositionally biased region" description="Polar residues" evidence="12">
    <location>
        <begin position="348"/>
        <end position="359"/>
    </location>
</feature>
<evidence type="ECO:0000313" key="14">
    <source>
        <dbReference type="EMBL" id="PIO38378.1"/>
    </source>
</evidence>
<reference evidence="15" key="1">
    <citation type="journal article" date="2017" name="Nat. Commun.">
        <title>The North American bullfrog draft genome provides insight into hormonal regulation of long noncoding RNA.</title>
        <authorList>
            <person name="Hammond S.A."/>
            <person name="Warren R.L."/>
            <person name="Vandervalk B.P."/>
            <person name="Kucuk E."/>
            <person name="Khan H."/>
            <person name="Gibb E.A."/>
            <person name="Pandoh P."/>
            <person name="Kirk H."/>
            <person name="Zhao Y."/>
            <person name="Jones M."/>
            <person name="Mungall A.J."/>
            <person name="Coope R."/>
            <person name="Pleasance S."/>
            <person name="Moore R.A."/>
            <person name="Holt R.A."/>
            <person name="Round J.M."/>
            <person name="Ohora S."/>
            <person name="Walle B.V."/>
            <person name="Veldhoen N."/>
            <person name="Helbing C.C."/>
            <person name="Birol I."/>
        </authorList>
    </citation>
    <scope>NUCLEOTIDE SEQUENCE [LARGE SCALE GENOMIC DNA]</scope>
</reference>